<dbReference type="Proteomes" id="UP000000933">
    <property type="component" value="Chromosome"/>
</dbReference>
<evidence type="ECO:0008006" key="3">
    <source>
        <dbReference type="Google" id="ProtNLM"/>
    </source>
</evidence>
<evidence type="ECO:0000313" key="2">
    <source>
        <dbReference type="Proteomes" id="UP000000933"/>
    </source>
</evidence>
<dbReference type="EMBL" id="FP565814">
    <property type="protein sequence ID" value="CBH25808.1"/>
    <property type="molecule type" value="Genomic_DNA"/>
</dbReference>
<protein>
    <recommendedName>
        <fullName evidence="3">DUF3553 domain-containing protein</fullName>
    </recommendedName>
</protein>
<proteinExistence type="predicted"/>
<dbReference type="HOGENOM" id="CLU_1730103_0_0_10"/>
<reference evidence="1 2" key="1">
    <citation type="journal article" date="2010" name="ISME J.">
        <title>Fine-scale evolution: genomic, phenotypic and ecological differentiation in two coexisting Salinibacter ruber strains.</title>
        <authorList>
            <person name="Pena A."/>
            <person name="Teeling H."/>
            <person name="Huerta-Cepas J."/>
            <person name="Santos F."/>
            <person name="Yarza P."/>
            <person name="Brito-Echeverria J."/>
            <person name="Lucio M."/>
            <person name="Schmitt-Kopplin P."/>
            <person name="Meseguer I."/>
            <person name="Schenowitz C."/>
            <person name="Dossat C."/>
            <person name="Barbe V."/>
            <person name="Dopazo J."/>
            <person name="Rossello-Mora R."/>
            <person name="Schuler M."/>
            <person name="Glockner F.O."/>
            <person name="Amann R."/>
            <person name="Gabaldon T."/>
            <person name="Anton J."/>
        </authorList>
    </citation>
    <scope>NUCLEOTIDE SEQUENCE [LARGE SCALE GENOMIC DNA]</scope>
    <source>
        <strain evidence="1 2">M8</strain>
    </source>
</reference>
<dbReference type="KEGG" id="srm:SRM_02887"/>
<sequence length="151" mass="17300">MPGRELPLSSAHSSRPPESSRWFHFFNERRNVHQGDRANLVSHVSYALPVFTRPRSAMSNRSDESSTPYQLDRLQEVPAFHRDARRDGRLSEGQLVYYGPQPSYYGIGEVKRINGSDIAVDFRGTGLFNVHEEIIEQRYLIGIPPEKMAEL</sequence>
<name>D5HCQ3_SALRM</name>
<evidence type="ECO:0000313" key="1">
    <source>
        <dbReference type="EMBL" id="CBH25808.1"/>
    </source>
</evidence>
<organism evidence="1 2">
    <name type="scientific">Salinibacter ruber (strain M8)</name>
    <dbReference type="NCBI Taxonomy" id="761659"/>
    <lineage>
        <taxon>Bacteria</taxon>
        <taxon>Pseudomonadati</taxon>
        <taxon>Rhodothermota</taxon>
        <taxon>Rhodothermia</taxon>
        <taxon>Rhodothermales</taxon>
        <taxon>Salinibacteraceae</taxon>
        <taxon>Salinibacter</taxon>
    </lineage>
</organism>
<accession>D5HCQ3</accession>
<gene>
    <name evidence="1" type="ordered locus">SRM_02887</name>
</gene>
<dbReference type="AlphaFoldDB" id="D5HCQ3"/>
<reference evidence="2" key="2">
    <citation type="submission" date="2010-04" db="EMBL/GenBank/DDBJ databases">
        <title>Genome sequence of Salinibacter ruber M8.</title>
        <authorList>
            <consortium name="Genoscope"/>
        </authorList>
    </citation>
    <scope>NUCLEOTIDE SEQUENCE [LARGE SCALE GENOMIC DNA]</scope>
    <source>
        <strain evidence="2">M8</strain>
    </source>
</reference>